<proteinExistence type="predicted"/>
<dbReference type="InterPro" id="IPR038186">
    <property type="entry name" value="CHAD_dom_sf"/>
</dbReference>
<evidence type="ECO:0000259" key="1">
    <source>
        <dbReference type="SMART" id="SM00880"/>
    </source>
</evidence>
<organism evidence="2 3">
    <name type="scientific">Nitrosotalea devaniterrae</name>
    <dbReference type="NCBI Taxonomy" id="1078905"/>
    <lineage>
        <taxon>Archaea</taxon>
        <taxon>Nitrososphaerota</taxon>
        <taxon>Nitrososphaeria</taxon>
        <taxon>Nitrosotaleales</taxon>
        <taxon>Nitrosotaleaceae</taxon>
        <taxon>Nitrosotalea</taxon>
    </lineage>
</organism>
<dbReference type="EMBL" id="LN890280">
    <property type="protein sequence ID" value="CUR51262.1"/>
    <property type="molecule type" value="Genomic_DNA"/>
</dbReference>
<dbReference type="SMART" id="SM00880">
    <property type="entry name" value="CHAD"/>
    <property type="match status" value="1"/>
</dbReference>
<gene>
    <name evidence="2" type="ORF">NDEV_0497</name>
</gene>
<name>A0A128A1Q4_9ARCH</name>
<dbReference type="PANTHER" id="PTHR39339">
    <property type="entry name" value="SLR1444 PROTEIN"/>
    <property type="match status" value="1"/>
</dbReference>
<sequence>MKRYLELDKKVFLKKFKKISENFYQKLCNYTSDPNDENIHDIRVSIRRLESAYQILPKDVRKQEKIKKYAKQTKELFKLNAKIRDFDIIGINMESRYMDKTKDLVMTLKNARSEHVKNANKLALKISHQNIPKIPKSGIKKSKLAKRYLKILDETILDIHKNSIIALGDEQKINELHMLRKNFKKLRYTLELASDKKTTHEILQNLKNIQDTLGEIHDSDIIIDYLKNVDSDSKYSEIIIAEVSHRSKKYNAFVTAFKKNPKVINFEL</sequence>
<evidence type="ECO:0000313" key="3">
    <source>
        <dbReference type="Proteomes" id="UP000196239"/>
    </source>
</evidence>
<dbReference type="KEGG" id="ndv:NDEV_0497"/>
<dbReference type="PANTHER" id="PTHR39339:SF1">
    <property type="entry name" value="CHAD DOMAIN-CONTAINING PROTEIN"/>
    <property type="match status" value="1"/>
</dbReference>
<accession>A0A128A1Q4</accession>
<dbReference type="Gene3D" id="1.40.20.10">
    <property type="entry name" value="CHAD domain"/>
    <property type="match status" value="1"/>
</dbReference>
<dbReference type="InterPro" id="IPR007899">
    <property type="entry name" value="CHAD_dom"/>
</dbReference>
<dbReference type="AlphaFoldDB" id="A0A128A1Q4"/>
<protein>
    <recommendedName>
        <fullName evidence="1">CHAD domain-containing protein</fullName>
    </recommendedName>
</protein>
<reference evidence="3" key="1">
    <citation type="submission" date="2015-10" db="EMBL/GenBank/DDBJ databases">
        <authorList>
            <person name="Lehtovirta-Morley L.E."/>
            <person name="Vieille C."/>
        </authorList>
    </citation>
    <scope>NUCLEOTIDE SEQUENCE [LARGE SCALE GENOMIC DNA]</scope>
</reference>
<dbReference type="Pfam" id="PF05235">
    <property type="entry name" value="CHAD"/>
    <property type="match status" value="1"/>
</dbReference>
<feature type="domain" description="CHAD" evidence="1">
    <location>
        <begin position="15"/>
        <end position="260"/>
    </location>
</feature>
<keyword evidence="3" id="KW-1185">Reference proteome</keyword>
<dbReference type="Proteomes" id="UP000196239">
    <property type="component" value="Chromosome 1"/>
</dbReference>
<evidence type="ECO:0000313" key="2">
    <source>
        <dbReference type="EMBL" id="CUR51262.1"/>
    </source>
</evidence>